<dbReference type="Pfam" id="PF00643">
    <property type="entry name" value="zf-B_box"/>
    <property type="match status" value="1"/>
</dbReference>
<keyword evidence="8" id="KW-1185">Reference proteome</keyword>
<dbReference type="PROSITE" id="PS00518">
    <property type="entry name" value="ZF_RING_1"/>
    <property type="match status" value="1"/>
</dbReference>
<keyword evidence="2 4" id="KW-0863">Zinc-finger</keyword>
<protein>
    <recommendedName>
        <fullName evidence="9">RING-type domain-containing protein</fullName>
    </recommendedName>
</protein>
<dbReference type="InterPro" id="IPR047153">
    <property type="entry name" value="TRIM45/56/19-like"/>
</dbReference>
<organism evidence="7 8">
    <name type="scientific">Lottia gigantea</name>
    <name type="common">Giant owl limpet</name>
    <dbReference type="NCBI Taxonomy" id="225164"/>
    <lineage>
        <taxon>Eukaryota</taxon>
        <taxon>Metazoa</taxon>
        <taxon>Spiralia</taxon>
        <taxon>Lophotrochozoa</taxon>
        <taxon>Mollusca</taxon>
        <taxon>Gastropoda</taxon>
        <taxon>Patellogastropoda</taxon>
        <taxon>Lottioidea</taxon>
        <taxon>Lottiidae</taxon>
        <taxon>Lottia</taxon>
    </lineage>
</organism>
<sequence>MASCDKIERLRERLLVCPICMDEYKDPRLLPCHHTVCFECIGNIVRSSSTTGRLFRCPQCRTDVFVPREGIESFPISFYILSVQDELGVKRYTSSCDICQHDWMQSQFKCIDCDLDICRFCIHQHRLFHHDSCRHGIIRIESISNSAYQSSTRTCPSHSDEILQLYCSSCEKAVCITCSCEDHKTHDTMPMRKKLRQAQKQLQCELDSLIKQKQESATLIDEIQTSIDKVKESASKALDGIQERHKHLQKILEKMVTVKKETLKNEERKNLLELNTFQTDLKSYFDQLENGVNFLEELQEGDMCLELLDDFENFQKSLTDERKQLIKKRLNVNQMSFTNGVDYQLGLLDFVALKFGSLTT</sequence>
<evidence type="ECO:0008006" key="9">
    <source>
        <dbReference type="Google" id="ProtNLM"/>
    </source>
</evidence>
<dbReference type="KEGG" id="lgi:LOTGIDRAFT_200149"/>
<dbReference type="Gene3D" id="3.30.40.10">
    <property type="entry name" value="Zinc/RING finger domain, C3HC4 (zinc finger)"/>
    <property type="match status" value="1"/>
</dbReference>
<feature type="domain" description="B box-type" evidence="6">
    <location>
        <begin position="150"/>
        <end position="191"/>
    </location>
</feature>
<dbReference type="Proteomes" id="UP000030746">
    <property type="component" value="Unassembled WGS sequence"/>
</dbReference>
<dbReference type="InterPro" id="IPR027370">
    <property type="entry name" value="Znf-RING_euk"/>
</dbReference>
<dbReference type="OrthoDB" id="264520at2759"/>
<dbReference type="CTD" id="20245387"/>
<dbReference type="SUPFAM" id="SSF57850">
    <property type="entry name" value="RING/U-box"/>
    <property type="match status" value="1"/>
</dbReference>
<name>V4AW45_LOTGI</name>
<dbReference type="InterPro" id="IPR001841">
    <property type="entry name" value="Znf_RING"/>
</dbReference>
<dbReference type="PANTHER" id="PTHR25462">
    <property type="entry name" value="BONUS, ISOFORM C-RELATED"/>
    <property type="match status" value="1"/>
</dbReference>
<gene>
    <name evidence="7" type="ORF">LOTGIDRAFT_200149</name>
</gene>
<dbReference type="HOGENOM" id="CLU_013137_4_3_1"/>
<dbReference type="PROSITE" id="PS50089">
    <property type="entry name" value="ZF_RING_2"/>
    <property type="match status" value="1"/>
</dbReference>
<evidence type="ECO:0000256" key="3">
    <source>
        <dbReference type="ARBA" id="ARBA00022833"/>
    </source>
</evidence>
<feature type="domain" description="RING-type" evidence="5">
    <location>
        <begin position="17"/>
        <end position="61"/>
    </location>
</feature>
<dbReference type="OMA" id="HEHRLFK"/>
<dbReference type="EMBL" id="KB200430">
    <property type="protein sequence ID" value="ESP01653.1"/>
    <property type="molecule type" value="Genomic_DNA"/>
</dbReference>
<evidence type="ECO:0000256" key="4">
    <source>
        <dbReference type="PROSITE-ProRule" id="PRU00024"/>
    </source>
</evidence>
<dbReference type="RefSeq" id="XP_009047639.1">
    <property type="nucleotide sequence ID" value="XM_009049391.1"/>
</dbReference>
<proteinExistence type="predicted"/>
<dbReference type="SMART" id="SM00184">
    <property type="entry name" value="RING"/>
    <property type="match status" value="1"/>
</dbReference>
<dbReference type="GeneID" id="20245387"/>
<evidence type="ECO:0000313" key="7">
    <source>
        <dbReference type="EMBL" id="ESP01653.1"/>
    </source>
</evidence>
<accession>V4AW45</accession>
<dbReference type="SUPFAM" id="SSF57845">
    <property type="entry name" value="B-box zinc-binding domain"/>
    <property type="match status" value="1"/>
</dbReference>
<feature type="non-terminal residue" evidence="7">
    <location>
        <position position="360"/>
    </location>
</feature>
<dbReference type="InterPro" id="IPR000315">
    <property type="entry name" value="Znf_B-box"/>
</dbReference>
<dbReference type="PROSITE" id="PS50119">
    <property type="entry name" value="ZF_BBOX"/>
    <property type="match status" value="1"/>
</dbReference>
<evidence type="ECO:0000259" key="5">
    <source>
        <dbReference type="PROSITE" id="PS50089"/>
    </source>
</evidence>
<dbReference type="PANTHER" id="PTHR25462:SF296">
    <property type="entry name" value="MEIOTIC P26, ISOFORM F"/>
    <property type="match status" value="1"/>
</dbReference>
<dbReference type="Pfam" id="PF13445">
    <property type="entry name" value="zf-RING_UBOX"/>
    <property type="match status" value="1"/>
</dbReference>
<evidence type="ECO:0000256" key="1">
    <source>
        <dbReference type="ARBA" id="ARBA00022723"/>
    </source>
</evidence>
<evidence type="ECO:0000313" key="8">
    <source>
        <dbReference type="Proteomes" id="UP000030746"/>
    </source>
</evidence>
<reference evidence="7 8" key="1">
    <citation type="journal article" date="2013" name="Nature">
        <title>Insights into bilaterian evolution from three spiralian genomes.</title>
        <authorList>
            <person name="Simakov O."/>
            <person name="Marletaz F."/>
            <person name="Cho S.J."/>
            <person name="Edsinger-Gonzales E."/>
            <person name="Havlak P."/>
            <person name="Hellsten U."/>
            <person name="Kuo D.H."/>
            <person name="Larsson T."/>
            <person name="Lv J."/>
            <person name="Arendt D."/>
            <person name="Savage R."/>
            <person name="Osoegawa K."/>
            <person name="de Jong P."/>
            <person name="Grimwood J."/>
            <person name="Chapman J.A."/>
            <person name="Shapiro H."/>
            <person name="Aerts A."/>
            <person name="Otillar R.P."/>
            <person name="Terry A.Y."/>
            <person name="Boore J.L."/>
            <person name="Grigoriev I.V."/>
            <person name="Lindberg D.R."/>
            <person name="Seaver E.C."/>
            <person name="Weisblat D.A."/>
            <person name="Putnam N.H."/>
            <person name="Rokhsar D.S."/>
        </authorList>
    </citation>
    <scope>NUCLEOTIDE SEQUENCE [LARGE SCALE GENOMIC DNA]</scope>
</reference>
<dbReference type="AlphaFoldDB" id="V4AW45"/>
<dbReference type="InterPro" id="IPR013083">
    <property type="entry name" value="Znf_RING/FYVE/PHD"/>
</dbReference>
<dbReference type="Gene3D" id="3.30.160.60">
    <property type="entry name" value="Classic Zinc Finger"/>
    <property type="match status" value="1"/>
</dbReference>
<dbReference type="InterPro" id="IPR017907">
    <property type="entry name" value="Znf_RING_CS"/>
</dbReference>
<keyword evidence="1" id="KW-0479">Metal-binding</keyword>
<dbReference type="GO" id="GO:0008270">
    <property type="term" value="F:zinc ion binding"/>
    <property type="evidence" value="ECO:0007669"/>
    <property type="project" value="UniProtKB-KW"/>
</dbReference>
<evidence type="ECO:0000256" key="2">
    <source>
        <dbReference type="ARBA" id="ARBA00022771"/>
    </source>
</evidence>
<evidence type="ECO:0000259" key="6">
    <source>
        <dbReference type="PROSITE" id="PS50119"/>
    </source>
</evidence>
<keyword evidence="3" id="KW-0862">Zinc</keyword>